<organism evidence="1 2">
    <name type="scientific">Tanacetum coccineum</name>
    <dbReference type="NCBI Taxonomy" id="301880"/>
    <lineage>
        <taxon>Eukaryota</taxon>
        <taxon>Viridiplantae</taxon>
        <taxon>Streptophyta</taxon>
        <taxon>Embryophyta</taxon>
        <taxon>Tracheophyta</taxon>
        <taxon>Spermatophyta</taxon>
        <taxon>Magnoliopsida</taxon>
        <taxon>eudicotyledons</taxon>
        <taxon>Gunneridae</taxon>
        <taxon>Pentapetalae</taxon>
        <taxon>asterids</taxon>
        <taxon>campanulids</taxon>
        <taxon>Asterales</taxon>
        <taxon>Asteraceae</taxon>
        <taxon>Asteroideae</taxon>
        <taxon>Anthemideae</taxon>
        <taxon>Anthemidinae</taxon>
        <taxon>Tanacetum</taxon>
    </lineage>
</organism>
<protein>
    <recommendedName>
        <fullName evidence="3">Reverse transcriptase domain-containing protein</fullName>
    </recommendedName>
</protein>
<sequence length="199" mass="21857">MPPRRATDEDENPHDIATFLAQQLQNLLPEIVNQVTASVNANANNGNGNGSNGGNGGNGNNGCTYKSFMSCNPKEYVGKGGVVVLTRWIERMETNTQVQPRGREAANAMSWNDFKALLVEEFCLSNEMERLDTFQVIVRTISGCAIDGSEANGIIRNPKQEVWNDCRSCKVRVGLNSNLLWEASVLLGRKKGGIVWKVQ</sequence>
<reference evidence="1" key="1">
    <citation type="journal article" date="2022" name="Int. J. Mol. Sci.">
        <title>Draft Genome of Tanacetum Coccineum: Genomic Comparison of Closely Related Tanacetum-Family Plants.</title>
        <authorList>
            <person name="Yamashiro T."/>
            <person name="Shiraishi A."/>
            <person name="Nakayama K."/>
            <person name="Satake H."/>
        </authorList>
    </citation>
    <scope>NUCLEOTIDE SEQUENCE</scope>
</reference>
<evidence type="ECO:0000313" key="2">
    <source>
        <dbReference type="Proteomes" id="UP001151760"/>
    </source>
</evidence>
<proteinExistence type="predicted"/>
<gene>
    <name evidence="1" type="ORF">Tco_0895533</name>
</gene>
<dbReference type="EMBL" id="BQNB010014225">
    <property type="protein sequence ID" value="GJT25596.1"/>
    <property type="molecule type" value="Genomic_DNA"/>
</dbReference>
<reference evidence="1" key="2">
    <citation type="submission" date="2022-01" db="EMBL/GenBank/DDBJ databases">
        <authorList>
            <person name="Yamashiro T."/>
            <person name="Shiraishi A."/>
            <person name="Satake H."/>
            <person name="Nakayama K."/>
        </authorList>
    </citation>
    <scope>NUCLEOTIDE SEQUENCE</scope>
</reference>
<accession>A0ABQ5CEV8</accession>
<evidence type="ECO:0008006" key="3">
    <source>
        <dbReference type="Google" id="ProtNLM"/>
    </source>
</evidence>
<dbReference type="Proteomes" id="UP001151760">
    <property type="component" value="Unassembled WGS sequence"/>
</dbReference>
<keyword evidence="2" id="KW-1185">Reference proteome</keyword>
<comment type="caution">
    <text evidence="1">The sequence shown here is derived from an EMBL/GenBank/DDBJ whole genome shotgun (WGS) entry which is preliminary data.</text>
</comment>
<name>A0ABQ5CEV8_9ASTR</name>
<evidence type="ECO:0000313" key="1">
    <source>
        <dbReference type="EMBL" id="GJT25596.1"/>
    </source>
</evidence>